<evidence type="ECO:0008006" key="9">
    <source>
        <dbReference type="Google" id="ProtNLM"/>
    </source>
</evidence>
<keyword evidence="4 6" id="KW-0472">Membrane</keyword>
<feature type="transmembrane region" description="Helical" evidence="6">
    <location>
        <begin position="203"/>
        <end position="222"/>
    </location>
</feature>
<evidence type="ECO:0000256" key="5">
    <source>
        <dbReference type="SAM" id="MobiDB-lite"/>
    </source>
</evidence>
<sequence length="384" mass="41639">MAQQICQAGRQVEIQIRKCNPEAEGRAGASWEAYGKRDCHFLWGCFPAISRFLQVRHGIDGNVLLSVSKAVSFLAVAASGVLTKNTDSDAEDRRPSKKQLPAGDKRFLILTLWGLLATGRSILNMLSCSYTLAYNIALVESLTPVLAPLLERLFLKTPLPKNIFAMLTLSIFGCIIVAFSQSPYYYAVFGSTESTYNWTMDDMVGLTMQLFSVLCLNLARIVMKTSEGIMSPTEGIQIQNVLTIFTSVIISMSTGGGAMWTKSLGTLFSSLPVVAAFLFLTLGILSGALLFEITVVRHLGPGAYGSLTSIRVPVAVLGSYAILSEPVQNWLEWIGIFIIVVTMAMYVAKRRSEGGGEGDDDGDNGGDDEVGRARTSSSQDIVLM</sequence>
<proteinExistence type="predicted"/>
<dbReference type="OrthoDB" id="199239at2759"/>
<evidence type="ECO:0000256" key="2">
    <source>
        <dbReference type="ARBA" id="ARBA00022692"/>
    </source>
</evidence>
<dbReference type="GO" id="GO:0016020">
    <property type="term" value="C:membrane"/>
    <property type="evidence" value="ECO:0007669"/>
    <property type="project" value="UniProtKB-SubCell"/>
</dbReference>
<protein>
    <recommendedName>
        <fullName evidence="9">EamA domain-containing protein</fullName>
    </recommendedName>
</protein>
<comment type="subcellular location">
    <subcellularLocation>
        <location evidence="1">Membrane</location>
        <topology evidence="1">Multi-pass membrane protein</topology>
    </subcellularLocation>
</comment>
<feature type="transmembrane region" description="Helical" evidence="6">
    <location>
        <begin position="267"/>
        <end position="291"/>
    </location>
</feature>
<evidence type="ECO:0000256" key="4">
    <source>
        <dbReference type="ARBA" id="ARBA00023136"/>
    </source>
</evidence>
<dbReference type="PANTHER" id="PTHR11132">
    <property type="entry name" value="SOLUTE CARRIER FAMILY 35"/>
    <property type="match status" value="1"/>
</dbReference>
<feature type="transmembrane region" description="Helical" evidence="6">
    <location>
        <begin position="330"/>
        <end position="348"/>
    </location>
</feature>
<dbReference type="InterPro" id="IPR037185">
    <property type="entry name" value="EmrE-like"/>
</dbReference>
<evidence type="ECO:0000256" key="6">
    <source>
        <dbReference type="SAM" id="Phobius"/>
    </source>
</evidence>
<feature type="compositionally biased region" description="Acidic residues" evidence="5">
    <location>
        <begin position="356"/>
        <end position="368"/>
    </location>
</feature>
<gene>
    <name evidence="7" type="ORF">TrST_g12166</name>
</gene>
<keyword evidence="2 6" id="KW-0812">Transmembrane</keyword>
<evidence type="ECO:0000256" key="3">
    <source>
        <dbReference type="ARBA" id="ARBA00022989"/>
    </source>
</evidence>
<evidence type="ECO:0000313" key="7">
    <source>
        <dbReference type="EMBL" id="GMH80165.1"/>
    </source>
</evidence>
<feature type="transmembrane region" description="Helical" evidence="6">
    <location>
        <begin position="303"/>
        <end position="324"/>
    </location>
</feature>
<evidence type="ECO:0000313" key="8">
    <source>
        <dbReference type="Proteomes" id="UP001165085"/>
    </source>
</evidence>
<feature type="transmembrane region" description="Helical" evidence="6">
    <location>
        <begin position="242"/>
        <end position="261"/>
    </location>
</feature>
<dbReference type="EMBL" id="BRXY01000241">
    <property type="protein sequence ID" value="GMH80165.1"/>
    <property type="molecule type" value="Genomic_DNA"/>
</dbReference>
<dbReference type="AlphaFoldDB" id="A0A9W7EJG4"/>
<dbReference type="Proteomes" id="UP001165085">
    <property type="component" value="Unassembled WGS sequence"/>
</dbReference>
<feature type="transmembrane region" description="Helical" evidence="6">
    <location>
        <begin position="162"/>
        <end position="183"/>
    </location>
</feature>
<accession>A0A9W7EJG4</accession>
<keyword evidence="3 6" id="KW-1133">Transmembrane helix</keyword>
<name>A0A9W7EJG4_9STRA</name>
<reference evidence="8" key="1">
    <citation type="journal article" date="2023" name="Commun. Biol.">
        <title>Genome analysis of Parmales, the sister group of diatoms, reveals the evolutionary specialization of diatoms from phago-mixotrophs to photoautotrophs.</title>
        <authorList>
            <person name="Ban H."/>
            <person name="Sato S."/>
            <person name="Yoshikawa S."/>
            <person name="Yamada K."/>
            <person name="Nakamura Y."/>
            <person name="Ichinomiya M."/>
            <person name="Sato N."/>
            <person name="Blanc-Mathieu R."/>
            <person name="Endo H."/>
            <person name="Kuwata A."/>
            <person name="Ogata H."/>
        </authorList>
    </citation>
    <scope>NUCLEOTIDE SEQUENCE [LARGE SCALE GENOMIC DNA]</scope>
    <source>
        <strain evidence="8">NIES 3701</strain>
    </source>
</reference>
<comment type="caution">
    <text evidence="7">The sequence shown here is derived from an EMBL/GenBank/DDBJ whole genome shotgun (WGS) entry which is preliminary data.</text>
</comment>
<dbReference type="InterPro" id="IPR050186">
    <property type="entry name" value="TPT_transporter"/>
</dbReference>
<feature type="region of interest" description="Disordered" evidence="5">
    <location>
        <begin position="352"/>
        <end position="384"/>
    </location>
</feature>
<evidence type="ECO:0000256" key="1">
    <source>
        <dbReference type="ARBA" id="ARBA00004141"/>
    </source>
</evidence>
<feature type="compositionally biased region" description="Polar residues" evidence="5">
    <location>
        <begin position="374"/>
        <end position="384"/>
    </location>
</feature>
<organism evidence="7 8">
    <name type="scientific">Triparma strigata</name>
    <dbReference type="NCBI Taxonomy" id="1606541"/>
    <lineage>
        <taxon>Eukaryota</taxon>
        <taxon>Sar</taxon>
        <taxon>Stramenopiles</taxon>
        <taxon>Ochrophyta</taxon>
        <taxon>Bolidophyceae</taxon>
        <taxon>Parmales</taxon>
        <taxon>Triparmaceae</taxon>
        <taxon>Triparma</taxon>
    </lineage>
</organism>
<keyword evidence="8" id="KW-1185">Reference proteome</keyword>
<dbReference type="SUPFAM" id="SSF103481">
    <property type="entry name" value="Multidrug resistance efflux transporter EmrE"/>
    <property type="match status" value="1"/>
</dbReference>